<protein>
    <submittedName>
        <fullName evidence="1">Uncharacterized protein</fullName>
    </submittedName>
</protein>
<reference evidence="1 2" key="1">
    <citation type="submission" date="2020-08" db="EMBL/GenBank/DDBJ databases">
        <authorList>
            <person name="Newling K."/>
            <person name="Davey J."/>
            <person name="Forrester S."/>
        </authorList>
    </citation>
    <scope>NUCLEOTIDE SEQUENCE [LARGE SCALE GENOMIC DNA]</scope>
    <source>
        <strain evidence="2">Crithidia deanei Carvalho (ATCC PRA-265)</strain>
    </source>
</reference>
<proteinExistence type="predicted"/>
<accession>A0A7G2CK48</accession>
<gene>
    <name evidence="1" type="ORF">ADEAN_000683600</name>
</gene>
<organism evidence="1 2">
    <name type="scientific">Angomonas deanei</name>
    <dbReference type="NCBI Taxonomy" id="59799"/>
    <lineage>
        <taxon>Eukaryota</taxon>
        <taxon>Discoba</taxon>
        <taxon>Euglenozoa</taxon>
        <taxon>Kinetoplastea</taxon>
        <taxon>Metakinetoplastina</taxon>
        <taxon>Trypanosomatida</taxon>
        <taxon>Trypanosomatidae</taxon>
        <taxon>Strigomonadinae</taxon>
        <taxon>Angomonas</taxon>
    </lineage>
</organism>
<dbReference type="Proteomes" id="UP000515908">
    <property type="component" value="Chromosome 13"/>
</dbReference>
<dbReference type="VEuPathDB" id="TriTrypDB:ADEAN_000683600"/>
<name>A0A7G2CK48_9TRYP</name>
<evidence type="ECO:0000313" key="2">
    <source>
        <dbReference type="Proteomes" id="UP000515908"/>
    </source>
</evidence>
<evidence type="ECO:0000313" key="1">
    <source>
        <dbReference type="EMBL" id="CAD2219331.1"/>
    </source>
</evidence>
<sequence>MLPVKLHRVKQEETHQQLPEHGMVVGGLLLVGIREEWHVGRVERTAPLAFELLGDILPGVHVGDDLLLHEVVNPQNVNRIAGEVAVHAVVHLGSLAPVLEDHRPWPGTRVGGEVAAQEEGVANPKGAKTQVKVNVEQLWTTLLMKWGHPRGLVPFGEKKRGRRRLHRFRCRATDHKALRTRAVPPQLQDVLTPNVLPYAGLHQQSVQGAHRCAQLYLDPPREEQLRLWLGHWLRDGLPVQSGNILPGGPSPRFRDLDGSGGLMLQNRHPRVGDRLQVVKRKTHPPQQFCQVAYR</sequence>
<keyword evidence="2" id="KW-1185">Reference proteome</keyword>
<dbReference type="EMBL" id="LR877157">
    <property type="protein sequence ID" value="CAD2219331.1"/>
    <property type="molecule type" value="Genomic_DNA"/>
</dbReference>
<dbReference type="AlphaFoldDB" id="A0A7G2CK48"/>